<evidence type="ECO:0000313" key="2">
    <source>
        <dbReference type="EMBL" id="AIS32371.1"/>
    </source>
</evidence>
<dbReference type="GeneID" id="26739011"/>
<dbReference type="Proteomes" id="UP000029661">
    <property type="component" value="Chromosome"/>
</dbReference>
<dbReference type="Pfam" id="PF20247">
    <property type="entry name" value="DUF6602"/>
    <property type="match status" value="1"/>
</dbReference>
<dbReference type="KEGG" id="mfc:BRM9_1557"/>
<evidence type="ECO:0000313" key="3">
    <source>
        <dbReference type="EMBL" id="CEL24397.1"/>
    </source>
</evidence>
<dbReference type="RefSeq" id="WP_048085351.1">
    <property type="nucleotide sequence ID" value="NZ_CP006933.1"/>
</dbReference>
<protein>
    <recommendedName>
        <fullName evidence="1">DUF6602 domain-containing protein</fullName>
    </recommendedName>
</protein>
<dbReference type="Proteomes" id="UP000062768">
    <property type="component" value="Chromosome I"/>
</dbReference>
<dbReference type="PATRIC" id="fig|2162.10.peg.784"/>
<dbReference type="InterPro" id="IPR046537">
    <property type="entry name" value="DUF6602"/>
</dbReference>
<sequence length="248" mass="28632">MDSIFNLEEFHKSITGELVSARNRVRNLIGNKNWGEEGRYKEAILRNLIKRFISPRYIVGTGFIVKNVNGKIRCTTQIDILIFDSNYPILFSEGDFYIVTPNSVKAVIEVKTRLRSGDLTEVVEKINEIGSFLEETRMLGKYDPFIGIFSYEGHHSIPSLESNIKDRIINGIKNQCYIDCITLNKDIFIKYPSLEDKFQVYHAKDFSFSFFISNLIKKVMDEPMGDESPTWFPKDKGNTKLFDIDVDI</sequence>
<dbReference type="PANTHER" id="PTHR37103:SF1">
    <property type="entry name" value="DUF6602 DOMAIN-CONTAINING PROTEIN"/>
    <property type="match status" value="1"/>
</dbReference>
<dbReference type="CDD" id="cd21173">
    <property type="entry name" value="NucC-like"/>
    <property type="match status" value="1"/>
</dbReference>
<dbReference type="EMBL" id="CP006933">
    <property type="protein sequence ID" value="AIS32371.1"/>
    <property type="molecule type" value="Genomic_DNA"/>
</dbReference>
<evidence type="ECO:0000259" key="1">
    <source>
        <dbReference type="Pfam" id="PF20247"/>
    </source>
</evidence>
<name>A0A089ZC30_METFO</name>
<reference evidence="3" key="2">
    <citation type="submission" date="2014-09" db="EMBL/GenBank/DDBJ databases">
        <authorList>
            <person name="Bishop-Lilly K.A."/>
            <person name="Broomall S.M."/>
            <person name="Chain P.S."/>
            <person name="Chertkov O."/>
            <person name="Coyne S.R."/>
            <person name="Daligault H.E."/>
            <person name="Davenport K.W."/>
            <person name="Erkkila T."/>
            <person name="Frey K.G."/>
            <person name="Gibbons H.S."/>
            <person name="Gu W."/>
            <person name="Jaissle J."/>
            <person name="Johnson S.L."/>
            <person name="Koroleva G.I."/>
            <person name="Ladner J.T."/>
            <person name="Lo C.-C."/>
            <person name="Minogue T.D."/>
            <person name="Munk C."/>
            <person name="Palacios G.F."/>
            <person name="Redden C.L."/>
            <person name="Rosenzweig C.N."/>
            <person name="Scholz M.B."/>
            <person name="Teshima H."/>
            <person name="Xu Y."/>
        </authorList>
    </citation>
    <scope>NUCLEOTIDE SEQUENCE</scope>
    <source>
        <strain evidence="3">Mb9</strain>
    </source>
</reference>
<dbReference type="EMBL" id="LN734822">
    <property type="protein sequence ID" value="CEL24397.1"/>
    <property type="molecule type" value="Genomic_DNA"/>
</dbReference>
<feature type="domain" description="DUF6602" evidence="1">
    <location>
        <begin position="32"/>
        <end position="129"/>
    </location>
</feature>
<keyword evidence="5" id="KW-1185">Reference proteome</keyword>
<dbReference type="PANTHER" id="PTHR37103">
    <property type="entry name" value="PUTATIVE-RELATED"/>
    <property type="match status" value="1"/>
</dbReference>
<dbReference type="AlphaFoldDB" id="A0A089ZC30"/>
<evidence type="ECO:0000313" key="4">
    <source>
        <dbReference type="Proteomes" id="UP000029661"/>
    </source>
</evidence>
<evidence type="ECO:0000313" key="5">
    <source>
        <dbReference type="Proteomes" id="UP000062768"/>
    </source>
</evidence>
<organism evidence="2 4">
    <name type="scientific">Methanobacterium formicicum</name>
    <dbReference type="NCBI Taxonomy" id="2162"/>
    <lineage>
        <taxon>Archaea</taxon>
        <taxon>Methanobacteriati</taxon>
        <taxon>Methanobacteriota</taxon>
        <taxon>Methanomada group</taxon>
        <taxon>Methanobacteria</taxon>
        <taxon>Methanobacteriales</taxon>
        <taxon>Methanobacteriaceae</taxon>
        <taxon>Methanobacterium</taxon>
    </lineage>
</organism>
<gene>
    <name evidence="2" type="ORF">BRM9_1557</name>
    <name evidence="3" type="ORF">MB9_0754</name>
</gene>
<reference evidence="2" key="1">
    <citation type="submission" date="2013-12" db="EMBL/GenBank/DDBJ databases">
        <title>The complete genome sequence of Methanobacterium sp. BRM9.</title>
        <authorList>
            <consortium name="Pastoral Greenhouse Gas Research Consortium"/>
            <person name="Kelly W.J."/>
            <person name="Leahy S.C."/>
            <person name="Perry R."/>
            <person name="Li D."/>
            <person name="Altermann E."/>
            <person name="Lambie S.C."/>
            <person name="Attwood G.T."/>
        </authorList>
    </citation>
    <scope>NUCLEOTIDE SEQUENCE [LARGE SCALE GENOMIC DNA]</scope>
    <source>
        <strain evidence="2">BRM9</strain>
    </source>
</reference>
<accession>A0A089ZC30</accession>
<proteinExistence type="predicted"/>